<protein>
    <submittedName>
        <fullName evidence="2">HAD-IIA family hydrolase</fullName>
    </submittedName>
</protein>
<gene>
    <name evidence="2" type="ORF">JK358_08125</name>
</gene>
<dbReference type="InterPro" id="IPR023214">
    <property type="entry name" value="HAD_sf"/>
</dbReference>
<name>A0ABS1M5G0_9NOCA</name>
<dbReference type="NCBIfam" id="TIGR01460">
    <property type="entry name" value="HAD-SF-IIA"/>
    <property type="match status" value="1"/>
</dbReference>
<comment type="caution">
    <text evidence="2">The sequence shown here is derived from an EMBL/GenBank/DDBJ whole genome shotgun (WGS) entry which is preliminary data.</text>
</comment>
<sequence>MRLRSRFDALLLDLDGTLFRGHEVIPGAPEALSGAPEDAQRLVYVTNNASRSALGVAGHLRDLGFAATEDEVVTSAQAAAHLLAAELSPGSAVLVVGTDDLVAEIECVGLQAIRRFNGIAPAGVVQGHNPNTAWADLAEAAYALRAGAVWVAANTDATLPNERGLAPGNGSMVAALRTASDREPIVAGKPFAPLMEDALTRAKTRSALVVGDRLNTDIDGAHTVGLESLMVLTGVSTLEDLRTQPADRLPTYVSDSLDALNHPVADTAPIPADAQDIAAEIAARLREHPGRAIPVSAPPAADD</sequence>
<dbReference type="Proteomes" id="UP000602198">
    <property type="component" value="Unassembled WGS sequence"/>
</dbReference>
<dbReference type="PANTHER" id="PTHR19288">
    <property type="entry name" value="4-NITROPHENYLPHOSPHATASE-RELATED"/>
    <property type="match status" value="1"/>
</dbReference>
<comment type="similarity">
    <text evidence="1">Belongs to the HAD-like hydrolase superfamily.</text>
</comment>
<evidence type="ECO:0000313" key="3">
    <source>
        <dbReference type="Proteomes" id="UP000602198"/>
    </source>
</evidence>
<keyword evidence="3" id="KW-1185">Reference proteome</keyword>
<dbReference type="SUPFAM" id="SSF56784">
    <property type="entry name" value="HAD-like"/>
    <property type="match status" value="1"/>
</dbReference>
<evidence type="ECO:0000256" key="1">
    <source>
        <dbReference type="PIRNR" id="PIRNR000915"/>
    </source>
</evidence>
<dbReference type="InterPro" id="IPR036412">
    <property type="entry name" value="HAD-like_sf"/>
</dbReference>
<dbReference type="Gene3D" id="3.40.50.1000">
    <property type="entry name" value="HAD superfamily/HAD-like"/>
    <property type="match status" value="2"/>
</dbReference>
<dbReference type="PIRSF" id="PIRSF000915">
    <property type="entry name" value="PGP-type_phosphatase"/>
    <property type="match status" value="1"/>
</dbReference>
<dbReference type="EMBL" id="JAERRJ010000002">
    <property type="protein sequence ID" value="MBL1074363.1"/>
    <property type="molecule type" value="Genomic_DNA"/>
</dbReference>
<reference evidence="2 3" key="1">
    <citation type="submission" date="2021-01" db="EMBL/GenBank/DDBJ databases">
        <title>WGS of actinomycetes isolated from Thailand.</title>
        <authorList>
            <person name="Thawai C."/>
        </authorList>
    </citation>
    <scope>NUCLEOTIDE SEQUENCE [LARGE SCALE GENOMIC DNA]</scope>
    <source>
        <strain evidence="2 3">LPG 2</strain>
    </source>
</reference>
<accession>A0ABS1M5G0</accession>
<dbReference type="Pfam" id="PF13344">
    <property type="entry name" value="Hydrolase_6"/>
    <property type="match status" value="1"/>
</dbReference>
<dbReference type="PANTHER" id="PTHR19288:SF95">
    <property type="entry name" value="D-GLYCEROL 3-PHOSPHATE PHOSPHATASE"/>
    <property type="match status" value="1"/>
</dbReference>
<dbReference type="GO" id="GO:0016787">
    <property type="term" value="F:hydrolase activity"/>
    <property type="evidence" value="ECO:0007669"/>
    <property type="project" value="UniProtKB-KW"/>
</dbReference>
<dbReference type="InterPro" id="IPR006357">
    <property type="entry name" value="HAD-SF_hydro_IIA"/>
</dbReference>
<proteinExistence type="inferred from homology"/>
<organism evidence="2 3">
    <name type="scientific">Nocardia acididurans</name>
    <dbReference type="NCBI Taxonomy" id="2802282"/>
    <lineage>
        <taxon>Bacteria</taxon>
        <taxon>Bacillati</taxon>
        <taxon>Actinomycetota</taxon>
        <taxon>Actinomycetes</taxon>
        <taxon>Mycobacteriales</taxon>
        <taxon>Nocardiaceae</taxon>
        <taxon>Nocardia</taxon>
    </lineage>
</organism>
<evidence type="ECO:0000313" key="2">
    <source>
        <dbReference type="EMBL" id="MBL1074363.1"/>
    </source>
</evidence>
<dbReference type="RefSeq" id="WP_201945158.1">
    <property type="nucleotide sequence ID" value="NZ_JAERRJ010000002.1"/>
</dbReference>
<keyword evidence="2" id="KW-0378">Hydrolase</keyword>
<dbReference type="Pfam" id="PF13242">
    <property type="entry name" value="Hydrolase_like"/>
    <property type="match status" value="1"/>
</dbReference>